<dbReference type="InterPro" id="IPR007037">
    <property type="entry name" value="SIP_rossman_dom"/>
</dbReference>
<dbReference type="EMBL" id="BJMV01000002">
    <property type="protein sequence ID" value="GEB84681.1"/>
    <property type="molecule type" value="Genomic_DNA"/>
</dbReference>
<evidence type="ECO:0000313" key="4">
    <source>
        <dbReference type="Proteomes" id="UP000317730"/>
    </source>
</evidence>
<name>A0A4Y3TNU4_9PROT</name>
<organism evidence="3 4">
    <name type="scientific">Acetobacter peroxydans</name>
    <dbReference type="NCBI Taxonomy" id="104098"/>
    <lineage>
        <taxon>Bacteria</taxon>
        <taxon>Pseudomonadati</taxon>
        <taxon>Pseudomonadota</taxon>
        <taxon>Alphaproteobacteria</taxon>
        <taxon>Acetobacterales</taxon>
        <taxon>Acetobacteraceae</taxon>
        <taxon>Acetobacter</taxon>
    </lineage>
</organism>
<dbReference type="CDD" id="cd06193">
    <property type="entry name" value="siderophore_interacting"/>
    <property type="match status" value="1"/>
</dbReference>
<evidence type="ECO:0000256" key="1">
    <source>
        <dbReference type="ARBA" id="ARBA00035644"/>
    </source>
</evidence>
<dbReference type="Proteomes" id="UP000317730">
    <property type="component" value="Unassembled WGS sequence"/>
</dbReference>
<dbReference type="InterPro" id="IPR013113">
    <property type="entry name" value="SIP_FAD-bd"/>
</dbReference>
<proteinExistence type="inferred from homology"/>
<sequence>MEKQNTGFGAGAPEIRRVRHELRQRCLKVVSAIRLTPHMIRVTLTGPELEGFVSASPDDHIKIFIPGLDGALVRRDYTPRRYDPVARTLVLDFVNHDGGPGAGWARAALPGDTLDIGGPKGSQVIAGPVDHWLLIGDETALPAIGRRVEELPGQAHVTTVVTVPGAEDEQAFVTAARHQAHWMHRPLEQADDATGVLAILEKLSIPEGCFVWIGAEAHVARAVRQYLVRQRGVPVQWIKASGYWVKGRADASVKNMTGEDWLDTACAPQAGVPAWPAGGKA</sequence>
<evidence type="ECO:0000313" key="3">
    <source>
        <dbReference type="EMBL" id="GEB84681.1"/>
    </source>
</evidence>
<comment type="caution">
    <text evidence="3">The sequence shown here is derived from an EMBL/GenBank/DDBJ whole genome shotgun (WGS) entry which is preliminary data.</text>
</comment>
<keyword evidence="4" id="KW-1185">Reference proteome</keyword>
<dbReference type="PROSITE" id="PS51384">
    <property type="entry name" value="FAD_FR"/>
    <property type="match status" value="1"/>
</dbReference>
<gene>
    <name evidence="3" type="ORF">APE01nite_04780</name>
</gene>
<comment type="similarity">
    <text evidence="1">Belongs to the SIP oxidoreductase family.</text>
</comment>
<reference evidence="3 4" key="1">
    <citation type="submission" date="2019-06" db="EMBL/GenBank/DDBJ databases">
        <title>Whole genome shotgun sequence of Acetobacter peroxydans NBRC 13755.</title>
        <authorList>
            <person name="Hosoyama A."/>
            <person name="Uohara A."/>
            <person name="Ohji S."/>
            <person name="Ichikawa N."/>
        </authorList>
    </citation>
    <scope>NUCLEOTIDE SEQUENCE [LARGE SCALE GENOMIC DNA]</scope>
    <source>
        <strain evidence="3 4">NBRC 13755</strain>
    </source>
</reference>
<dbReference type="SUPFAM" id="SSF63380">
    <property type="entry name" value="Riboflavin synthase domain-like"/>
    <property type="match status" value="1"/>
</dbReference>
<accession>A0A4Y3TNU4</accession>
<feature type="domain" description="FAD-binding FR-type" evidence="2">
    <location>
        <begin position="22"/>
        <end position="126"/>
    </location>
</feature>
<dbReference type="PANTHER" id="PTHR30157:SF0">
    <property type="entry name" value="NADPH-DEPENDENT FERRIC-CHELATE REDUCTASE"/>
    <property type="match status" value="1"/>
</dbReference>
<dbReference type="GO" id="GO:0016491">
    <property type="term" value="F:oxidoreductase activity"/>
    <property type="evidence" value="ECO:0007669"/>
    <property type="project" value="InterPro"/>
</dbReference>
<dbReference type="Gene3D" id="2.40.30.10">
    <property type="entry name" value="Translation factors"/>
    <property type="match status" value="1"/>
</dbReference>
<dbReference type="InterPro" id="IPR017938">
    <property type="entry name" value="Riboflavin_synthase-like_b-brl"/>
</dbReference>
<dbReference type="InterPro" id="IPR039261">
    <property type="entry name" value="FNR_nucleotide-bd"/>
</dbReference>
<dbReference type="OrthoDB" id="9814826at2"/>
<dbReference type="AlphaFoldDB" id="A0A4Y3TNU4"/>
<evidence type="ECO:0000259" key="2">
    <source>
        <dbReference type="PROSITE" id="PS51384"/>
    </source>
</evidence>
<dbReference type="InterPro" id="IPR039374">
    <property type="entry name" value="SIP_fam"/>
</dbReference>
<dbReference type="Gene3D" id="3.40.50.80">
    <property type="entry name" value="Nucleotide-binding domain of ferredoxin-NADP reductase (FNR) module"/>
    <property type="match status" value="1"/>
</dbReference>
<protein>
    <submittedName>
        <fullName evidence="3">Siderophore-interacting protein</fullName>
    </submittedName>
</protein>
<dbReference type="Pfam" id="PF08021">
    <property type="entry name" value="FAD_binding_9"/>
    <property type="match status" value="2"/>
</dbReference>
<dbReference type="RefSeq" id="WP_141374637.1">
    <property type="nucleotide sequence ID" value="NZ_BAPL01000030.1"/>
</dbReference>
<dbReference type="InterPro" id="IPR017927">
    <property type="entry name" value="FAD-bd_FR_type"/>
</dbReference>
<dbReference type="Pfam" id="PF04954">
    <property type="entry name" value="SIP"/>
    <property type="match status" value="1"/>
</dbReference>
<dbReference type="PANTHER" id="PTHR30157">
    <property type="entry name" value="FERRIC REDUCTASE, NADPH-DEPENDENT"/>
    <property type="match status" value="1"/>
</dbReference>